<dbReference type="GeneID" id="110736891"/>
<dbReference type="GO" id="GO:0005634">
    <property type="term" value="C:nucleus"/>
    <property type="evidence" value="ECO:0007669"/>
    <property type="project" value="UniProtKB-ARBA"/>
</dbReference>
<feature type="domain" description="Cyclin-like" evidence="7">
    <location>
        <begin position="85"/>
        <end position="166"/>
    </location>
</feature>
<keyword evidence="2 5" id="KW-0195">Cyclin</keyword>
<evidence type="ECO:0000256" key="1">
    <source>
        <dbReference type="ARBA" id="ARBA00022618"/>
    </source>
</evidence>
<dbReference type="Gene3D" id="1.10.472.10">
    <property type="entry name" value="Cyclin-like"/>
    <property type="match status" value="2"/>
</dbReference>
<keyword evidence="3" id="KW-0131">Cell cycle</keyword>
<dbReference type="CDD" id="cd20586">
    <property type="entry name" value="CYCLIN_AcCycH_rpt2"/>
    <property type="match status" value="1"/>
</dbReference>
<dbReference type="Gramene" id="AUR62000803-RA">
    <property type="protein sequence ID" value="AUR62000803-RA:cds"/>
    <property type="gene ID" value="AUR62000803"/>
</dbReference>
<dbReference type="GO" id="GO:0006357">
    <property type="term" value="P:regulation of transcription by RNA polymerase II"/>
    <property type="evidence" value="ECO:0007669"/>
    <property type="project" value="InterPro"/>
</dbReference>
<feature type="region of interest" description="Disordered" evidence="6">
    <location>
        <begin position="46"/>
        <end position="69"/>
    </location>
</feature>
<feature type="region of interest" description="Disordered" evidence="6">
    <location>
        <begin position="296"/>
        <end position="335"/>
    </location>
</feature>
<dbReference type="KEGG" id="cqi:110736891"/>
<evidence type="ECO:0000313" key="9">
    <source>
        <dbReference type="Proteomes" id="UP000596660"/>
    </source>
</evidence>
<dbReference type="RefSeq" id="XP_021772919.1">
    <property type="nucleotide sequence ID" value="XM_021917227.1"/>
</dbReference>
<dbReference type="GO" id="GO:0051301">
    <property type="term" value="P:cell division"/>
    <property type="evidence" value="ECO:0007669"/>
    <property type="project" value="UniProtKB-KW"/>
</dbReference>
<dbReference type="InterPro" id="IPR043198">
    <property type="entry name" value="Cyclin/Ssn8"/>
</dbReference>
<sequence>MADFQTSTQRAKWIFTQQELNDKYIAHNQRAIESLEKYGTTNLAIDADGSLSHPRSQKDTDGVKQSRAKPLSVEEEKMFHVYYETKIQEVCGAFKFPHKIQATALTYYKRFYLCWSVMEHHPKSVMLTCIYLACKIEENHVSAEELGKGIQQDHRMILDNELLVLQSLGFDLIVYTPYRSIEGFINDMEDFCYATNGEVDMLQELNQRAVFEADKVMLTDAPLLFPPGQLALAVLRRANSELLVLDFDRYLNSILSRQQSEHSISELDQGLNAIEFLIKTIKLGDNNEMKRVAKKLKLCQDSGSRDDSKKREKKSKHKSKRNPQEMQTTQSGAAE</sequence>
<dbReference type="GO" id="GO:0016538">
    <property type="term" value="F:cyclin-dependent protein serine/threonine kinase regulator activity"/>
    <property type="evidence" value="ECO:0007669"/>
    <property type="project" value="InterPro"/>
</dbReference>
<keyword evidence="1" id="KW-0132">Cell division</keyword>
<dbReference type="SUPFAM" id="SSF47954">
    <property type="entry name" value="Cyclin-like"/>
    <property type="match status" value="2"/>
</dbReference>
<dbReference type="PANTHER" id="PTHR10026">
    <property type="entry name" value="CYCLIN"/>
    <property type="match status" value="1"/>
</dbReference>
<comment type="similarity">
    <text evidence="5">Belongs to the cyclin family.</text>
</comment>
<dbReference type="SMART" id="SM00385">
    <property type="entry name" value="CYCLIN"/>
    <property type="match status" value="1"/>
</dbReference>
<dbReference type="RefSeq" id="XP_021772920.1">
    <property type="nucleotide sequence ID" value="XM_021917228.1"/>
</dbReference>
<evidence type="ECO:0000256" key="4">
    <source>
        <dbReference type="ARBA" id="ARBA00070296"/>
    </source>
</evidence>
<keyword evidence="9" id="KW-1185">Reference proteome</keyword>
<name>A0A803KP47_CHEQI</name>
<evidence type="ECO:0000256" key="6">
    <source>
        <dbReference type="SAM" id="MobiDB-lite"/>
    </source>
</evidence>
<dbReference type="OMA" id="EPQIMLK"/>
<feature type="compositionally biased region" description="Polar residues" evidence="6">
    <location>
        <begin position="324"/>
        <end position="335"/>
    </location>
</feature>
<accession>A0A803KP47</accession>
<organism evidence="8 9">
    <name type="scientific">Chenopodium quinoa</name>
    <name type="common">Quinoa</name>
    <dbReference type="NCBI Taxonomy" id="63459"/>
    <lineage>
        <taxon>Eukaryota</taxon>
        <taxon>Viridiplantae</taxon>
        <taxon>Streptophyta</taxon>
        <taxon>Embryophyta</taxon>
        <taxon>Tracheophyta</taxon>
        <taxon>Spermatophyta</taxon>
        <taxon>Magnoliopsida</taxon>
        <taxon>eudicotyledons</taxon>
        <taxon>Gunneridae</taxon>
        <taxon>Pentapetalae</taxon>
        <taxon>Caryophyllales</taxon>
        <taxon>Chenopodiaceae</taxon>
        <taxon>Chenopodioideae</taxon>
        <taxon>Atripliceae</taxon>
        <taxon>Chenopodium</taxon>
    </lineage>
</organism>
<dbReference type="RefSeq" id="XP_021772918.1">
    <property type="nucleotide sequence ID" value="XM_021917226.1"/>
</dbReference>
<dbReference type="AlphaFoldDB" id="A0A803KP47"/>
<reference evidence="8" key="1">
    <citation type="journal article" date="2017" name="Nature">
        <title>The genome of Chenopodium quinoa.</title>
        <authorList>
            <person name="Jarvis D.E."/>
            <person name="Ho Y.S."/>
            <person name="Lightfoot D.J."/>
            <person name="Schmoeckel S.M."/>
            <person name="Li B."/>
            <person name="Borm T.J.A."/>
            <person name="Ohyanagi H."/>
            <person name="Mineta K."/>
            <person name="Michell C.T."/>
            <person name="Saber N."/>
            <person name="Kharbatia N.M."/>
            <person name="Rupper R.R."/>
            <person name="Sharp A.R."/>
            <person name="Dally N."/>
            <person name="Boughton B.A."/>
            <person name="Woo Y.H."/>
            <person name="Gao G."/>
            <person name="Schijlen E.G.W.M."/>
            <person name="Guo X."/>
            <person name="Momin A.A."/>
            <person name="Negrao S."/>
            <person name="Al-Babili S."/>
            <person name="Gehring C."/>
            <person name="Roessner U."/>
            <person name="Jung C."/>
            <person name="Murphy K."/>
            <person name="Arold S.T."/>
            <person name="Gojobori T."/>
            <person name="van der Linden C.G."/>
            <person name="van Loo E.N."/>
            <person name="Jellen E.N."/>
            <person name="Maughan P.J."/>
            <person name="Tester M."/>
        </authorList>
    </citation>
    <scope>NUCLEOTIDE SEQUENCE [LARGE SCALE GENOMIC DNA]</scope>
    <source>
        <strain evidence="8">cv. PI 614886</strain>
    </source>
</reference>
<dbReference type="InterPro" id="IPR006671">
    <property type="entry name" value="Cyclin_N"/>
</dbReference>
<dbReference type="Pfam" id="PF00134">
    <property type="entry name" value="Cyclin_N"/>
    <property type="match status" value="1"/>
</dbReference>
<dbReference type="Proteomes" id="UP000596660">
    <property type="component" value="Unplaced"/>
</dbReference>
<dbReference type="InterPro" id="IPR013763">
    <property type="entry name" value="Cyclin-like_dom"/>
</dbReference>
<evidence type="ECO:0000256" key="3">
    <source>
        <dbReference type="ARBA" id="ARBA00023306"/>
    </source>
</evidence>
<dbReference type="Pfam" id="PF16899">
    <property type="entry name" value="Cyclin_C_2"/>
    <property type="match status" value="1"/>
</dbReference>
<dbReference type="FunFam" id="1.10.472.10:FF:000029">
    <property type="entry name" value="Cyclin h"/>
    <property type="match status" value="1"/>
</dbReference>
<dbReference type="InterPro" id="IPR031658">
    <property type="entry name" value="Cyclin_C_2"/>
</dbReference>
<evidence type="ECO:0000313" key="8">
    <source>
        <dbReference type="EnsemblPlants" id="AUR62000803-RA:cds"/>
    </source>
</evidence>
<protein>
    <recommendedName>
        <fullName evidence="4">Cyclin-H1-1</fullName>
    </recommendedName>
</protein>
<evidence type="ECO:0000256" key="2">
    <source>
        <dbReference type="ARBA" id="ARBA00023127"/>
    </source>
</evidence>
<dbReference type="FunFam" id="1.10.472.10:FF:000063">
    <property type="entry name" value="cyclin-H1-1"/>
    <property type="match status" value="1"/>
</dbReference>
<evidence type="ECO:0000259" key="7">
    <source>
        <dbReference type="SMART" id="SM00385"/>
    </source>
</evidence>
<dbReference type="OrthoDB" id="340962at2759"/>
<dbReference type="CDD" id="cd20585">
    <property type="entry name" value="CYCLIN_AcCycH_rpt1"/>
    <property type="match status" value="1"/>
</dbReference>
<dbReference type="InterPro" id="IPR036915">
    <property type="entry name" value="Cyclin-like_sf"/>
</dbReference>
<dbReference type="EnsemblPlants" id="AUR62000803-RA">
    <property type="protein sequence ID" value="AUR62000803-RA:cds"/>
    <property type="gene ID" value="AUR62000803"/>
</dbReference>
<gene>
    <name evidence="8" type="primary">LOC110736891</name>
</gene>
<proteinExistence type="inferred from homology"/>
<reference evidence="8" key="2">
    <citation type="submission" date="2021-03" db="UniProtKB">
        <authorList>
            <consortium name="EnsemblPlants"/>
        </authorList>
    </citation>
    <scope>IDENTIFICATION</scope>
</reference>
<feature type="compositionally biased region" description="Basic residues" evidence="6">
    <location>
        <begin position="311"/>
        <end position="321"/>
    </location>
</feature>
<evidence type="ECO:0000256" key="5">
    <source>
        <dbReference type="RuleBase" id="RU000383"/>
    </source>
</evidence>